<dbReference type="PROSITE" id="PS51257">
    <property type="entry name" value="PROKAR_LIPOPROTEIN"/>
    <property type="match status" value="1"/>
</dbReference>
<gene>
    <name evidence="1" type="ORF">FIBSPDRAFT_909149</name>
</gene>
<reference evidence="1 2" key="1">
    <citation type="journal article" date="2016" name="Mol. Biol. Evol.">
        <title>Comparative Genomics of Early-Diverging Mushroom-Forming Fungi Provides Insights into the Origins of Lignocellulose Decay Capabilities.</title>
        <authorList>
            <person name="Nagy L.G."/>
            <person name="Riley R."/>
            <person name="Tritt A."/>
            <person name="Adam C."/>
            <person name="Daum C."/>
            <person name="Floudas D."/>
            <person name="Sun H."/>
            <person name="Yadav J.S."/>
            <person name="Pangilinan J."/>
            <person name="Larsson K.H."/>
            <person name="Matsuura K."/>
            <person name="Barry K."/>
            <person name="Labutti K."/>
            <person name="Kuo R."/>
            <person name="Ohm R.A."/>
            <person name="Bhattacharya S.S."/>
            <person name="Shirouzu T."/>
            <person name="Yoshinaga Y."/>
            <person name="Martin F.M."/>
            <person name="Grigoriev I.V."/>
            <person name="Hibbett D.S."/>
        </authorList>
    </citation>
    <scope>NUCLEOTIDE SEQUENCE [LARGE SCALE GENOMIC DNA]</scope>
    <source>
        <strain evidence="1 2">CBS 109695</strain>
    </source>
</reference>
<name>A0A166PZL3_9AGAM</name>
<accession>A0A166PZL3</accession>
<organism evidence="1 2">
    <name type="scientific">Athelia psychrophila</name>
    <dbReference type="NCBI Taxonomy" id="1759441"/>
    <lineage>
        <taxon>Eukaryota</taxon>
        <taxon>Fungi</taxon>
        <taxon>Dikarya</taxon>
        <taxon>Basidiomycota</taxon>
        <taxon>Agaricomycotina</taxon>
        <taxon>Agaricomycetes</taxon>
        <taxon>Agaricomycetidae</taxon>
        <taxon>Atheliales</taxon>
        <taxon>Atheliaceae</taxon>
        <taxon>Athelia</taxon>
    </lineage>
</organism>
<keyword evidence="2" id="KW-1185">Reference proteome</keyword>
<evidence type="ECO:0000313" key="2">
    <source>
        <dbReference type="Proteomes" id="UP000076532"/>
    </source>
</evidence>
<protein>
    <submittedName>
        <fullName evidence="1">Uncharacterized protein</fullName>
    </submittedName>
</protein>
<evidence type="ECO:0000313" key="1">
    <source>
        <dbReference type="EMBL" id="KZP26607.1"/>
    </source>
</evidence>
<dbReference type="Proteomes" id="UP000076532">
    <property type="component" value="Unassembled WGS sequence"/>
</dbReference>
<dbReference type="EMBL" id="KV417513">
    <property type="protein sequence ID" value="KZP26607.1"/>
    <property type="molecule type" value="Genomic_DNA"/>
</dbReference>
<proteinExistence type="predicted"/>
<dbReference type="OrthoDB" id="3269405at2759"/>
<dbReference type="AlphaFoldDB" id="A0A166PZL3"/>
<sequence length="165" mass="18651">MYRPHTTSDRRRYVALAALSAPILFSCSSPSELGIPLDDALKSRTRRLVDRDAKVFEGCGPSVSIRLEWPGMAGWSRQIPTKDFRAPPGPITRAKLAKNVAKCVHKFMQDSAGRPLEPCEGEERRAEAARWRVGRVRFEDLVLVSLHHVSQGSWQPHLRLRRTIV</sequence>